<dbReference type="OrthoDB" id="82527at2157"/>
<dbReference type="InterPro" id="IPR046237">
    <property type="entry name" value="DUF6270"/>
</dbReference>
<proteinExistence type="predicted"/>
<dbReference type="AlphaFoldDB" id="A0A1H7J0G4"/>
<name>A0A1H7J0G4_9EURY</name>
<evidence type="ECO:0000313" key="2">
    <source>
        <dbReference type="Proteomes" id="UP000199506"/>
    </source>
</evidence>
<gene>
    <name evidence="1" type="ORF">SAMN05216439_1280</name>
</gene>
<accession>A0A1H7J0G4</accession>
<organism evidence="1 2">
    <name type="scientific">Methanobrevibacter gottschalkii</name>
    <dbReference type="NCBI Taxonomy" id="190974"/>
    <lineage>
        <taxon>Archaea</taxon>
        <taxon>Methanobacteriati</taxon>
        <taxon>Methanobacteriota</taxon>
        <taxon>Methanomada group</taxon>
        <taxon>Methanobacteria</taxon>
        <taxon>Methanobacteriales</taxon>
        <taxon>Methanobacteriaceae</taxon>
        <taxon>Methanobrevibacter</taxon>
    </lineage>
</organism>
<dbReference type="Proteomes" id="UP000199506">
    <property type="component" value="Unassembled WGS sequence"/>
</dbReference>
<protein>
    <submittedName>
        <fullName evidence="1">Uncharacterized protein</fullName>
    </submittedName>
</protein>
<evidence type="ECO:0000313" key="1">
    <source>
        <dbReference type="EMBL" id="SEK66575.1"/>
    </source>
</evidence>
<dbReference type="EMBL" id="FOAK01000004">
    <property type="protein sequence ID" value="SEK66575.1"/>
    <property type="molecule type" value="Genomic_DNA"/>
</dbReference>
<reference evidence="1 2" key="1">
    <citation type="submission" date="2016-10" db="EMBL/GenBank/DDBJ databases">
        <authorList>
            <person name="de Groot N.N."/>
        </authorList>
    </citation>
    <scope>NUCLEOTIDE SEQUENCE [LARGE SCALE GENOMIC DNA]</scope>
    <source>
        <strain evidence="1 2">DSM 11978</strain>
    </source>
</reference>
<sequence length="325" mass="39176">MKDKIRVGILGSCATRDLFTTNYNKDYKKYFELIFSYERISLISLFQNPIKFDEEDLKIYPENGNNRFRTKNLKNDFNKSFFKDFEKGVDYLIIDMFFEAIFGVIMLEDIIVTNNTWDLPYVPFYNYITTKEVCNIYNNNEEYFNKWTEYCDKLFDFLKKYPNVTVILNKIKLTDKVIDDDLSYSVNDTLKNIVNKYEKYIKQLEDYIEEKHDVQILENQDTLYTGINSVWNPYVIHYSADNYKKIFLDLCKICGIDEKELFILENEYLKSRLDLDEKIIKGNIKNQHQNSSLKVYTIRDTKLYSWFNEIKKLQNLLNWTKLKRL</sequence>
<dbReference type="RefSeq" id="WP_091699113.1">
    <property type="nucleotide sequence ID" value="NZ_FOAK01000004.1"/>
</dbReference>
<dbReference type="Pfam" id="PF19786">
    <property type="entry name" value="DUF6270"/>
    <property type="match status" value="1"/>
</dbReference>